<comment type="catalytic activity">
    <reaction evidence="8 13">
        <text>7-aminomethyl-7-carbaguanosine(34) in tRNA + S-adenosyl-L-methionine = epoxyqueuosine(34) in tRNA + adenine + L-methionine + 2 H(+)</text>
        <dbReference type="Rhea" id="RHEA:32155"/>
        <dbReference type="Rhea" id="RHEA-COMP:10342"/>
        <dbReference type="Rhea" id="RHEA-COMP:18582"/>
        <dbReference type="ChEBI" id="CHEBI:15378"/>
        <dbReference type="ChEBI" id="CHEBI:16708"/>
        <dbReference type="ChEBI" id="CHEBI:57844"/>
        <dbReference type="ChEBI" id="CHEBI:59789"/>
        <dbReference type="ChEBI" id="CHEBI:82833"/>
        <dbReference type="ChEBI" id="CHEBI:194443"/>
        <dbReference type="EC" id="2.4.99.17"/>
    </reaction>
</comment>
<dbReference type="Pfam" id="PF02547">
    <property type="entry name" value="Queuosine_synth"/>
    <property type="match status" value="1"/>
</dbReference>
<keyword evidence="7 13" id="KW-0671">Queuosine biosynthesis</keyword>
<evidence type="ECO:0000256" key="2">
    <source>
        <dbReference type="ARBA" id="ARBA00004691"/>
    </source>
</evidence>
<dbReference type="EMBL" id="MGEH01000004">
    <property type="protein sequence ID" value="OGL79686.1"/>
    <property type="molecule type" value="Genomic_DNA"/>
</dbReference>
<evidence type="ECO:0000256" key="5">
    <source>
        <dbReference type="ARBA" id="ARBA00022679"/>
    </source>
</evidence>
<comment type="similarity">
    <text evidence="9 13">Belongs to the QueA family.</text>
</comment>
<name>A0A1F7UN18_9BACT</name>
<evidence type="ECO:0000256" key="8">
    <source>
        <dbReference type="ARBA" id="ARBA00052751"/>
    </source>
</evidence>
<comment type="function">
    <text evidence="13">Transfers and isomerizes the ribose moiety from AdoMet to the 7-aminomethyl group of 7-deazaguanine (preQ1-tRNA) to give epoxyqueuosine (oQ-tRNA).</text>
</comment>
<gene>
    <name evidence="13" type="primary">queA</name>
    <name evidence="14" type="ORF">A3E39_00835</name>
</gene>
<dbReference type="Gene3D" id="3.40.1780.10">
    <property type="entry name" value="QueA-like"/>
    <property type="match status" value="1"/>
</dbReference>
<keyword evidence="14" id="KW-0413">Isomerase</keyword>
<evidence type="ECO:0000313" key="15">
    <source>
        <dbReference type="Proteomes" id="UP000176603"/>
    </source>
</evidence>
<dbReference type="PANTHER" id="PTHR30307">
    <property type="entry name" value="S-ADENOSYLMETHIONINE:TRNA RIBOSYLTRANSFERASE-ISOMERASE"/>
    <property type="match status" value="1"/>
</dbReference>
<evidence type="ECO:0000256" key="6">
    <source>
        <dbReference type="ARBA" id="ARBA00022691"/>
    </source>
</evidence>
<dbReference type="SUPFAM" id="SSF111337">
    <property type="entry name" value="QueA-like"/>
    <property type="match status" value="1"/>
</dbReference>
<dbReference type="GO" id="GO:0005737">
    <property type="term" value="C:cytoplasm"/>
    <property type="evidence" value="ECO:0007669"/>
    <property type="project" value="UniProtKB-SubCell"/>
</dbReference>
<protein>
    <recommendedName>
        <fullName evidence="11 13">S-adenosylmethionine:tRNA ribosyltransferase-isomerase</fullName>
        <ecNumber evidence="10 13">2.4.99.17</ecNumber>
    </recommendedName>
    <alternativeName>
        <fullName evidence="12 13">Queuosine biosynthesis protein QueA</fullName>
    </alternativeName>
</protein>
<sequence length="339" mass="37564">MRTSDFDYHLPQDRIAQEPVRPRDHSRLLVLDRATGTWTHHHFYDIASFLRPGDLLVVNESRVFNARLHGRASGRGDAVRRPDQAVELFLLRPDGPHWLALAKPGRKIAIGSTIAFSDGRTCDVISKQDDGTVTVDFHAPADDVLAWTDTVGEIPTPPYVERTPVSLADYQTVYAKTTGSVAAPTAGFHFTSELIQSLKDNGIRFATVTLHVGLGTFRPIKTDTLEEHAMHEEWFDVPEETRALVAQTKRDGGRVIAVGTTTVRALESGTDHGMTNIFITPGYRFKTVDGLITNFHLPKSTLLVLVSSFAGRDLILKAYDDAIAQGYRFYSFGDAMFIA</sequence>
<dbReference type="GO" id="GO:0008616">
    <property type="term" value="P:tRNA queuosine(34) biosynthetic process"/>
    <property type="evidence" value="ECO:0007669"/>
    <property type="project" value="UniProtKB-UniRule"/>
</dbReference>
<evidence type="ECO:0000256" key="9">
    <source>
        <dbReference type="ARBA" id="ARBA00061210"/>
    </source>
</evidence>
<dbReference type="Proteomes" id="UP000176603">
    <property type="component" value="Unassembled WGS sequence"/>
</dbReference>
<evidence type="ECO:0000256" key="11">
    <source>
        <dbReference type="ARBA" id="ARBA00069325"/>
    </source>
</evidence>
<keyword evidence="6 13" id="KW-0949">S-adenosyl-L-methionine</keyword>
<evidence type="ECO:0000313" key="14">
    <source>
        <dbReference type="EMBL" id="OGL79686.1"/>
    </source>
</evidence>
<dbReference type="Gene3D" id="2.40.10.240">
    <property type="entry name" value="QueA-like"/>
    <property type="match status" value="1"/>
</dbReference>
<evidence type="ECO:0000256" key="3">
    <source>
        <dbReference type="ARBA" id="ARBA00011245"/>
    </source>
</evidence>
<dbReference type="AlphaFoldDB" id="A0A1F7UN18"/>
<evidence type="ECO:0000256" key="13">
    <source>
        <dbReference type="HAMAP-Rule" id="MF_00113"/>
    </source>
</evidence>
<dbReference type="FunFam" id="3.40.1780.10:FF:000001">
    <property type="entry name" value="S-adenosylmethionine:tRNA ribosyltransferase-isomerase"/>
    <property type="match status" value="1"/>
</dbReference>
<dbReference type="InterPro" id="IPR036100">
    <property type="entry name" value="QueA_sf"/>
</dbReference>
<evidence type="ECO:0000256" key="1">
    <source>
        <dbReference type="ARBA" id="ARBA00004496"/>
    </source>
</evidence>
<comment type="pathway">
    <text evidence="2 13">tRNA modification; tRNA-queuosine biosynthesis.</text>
</comment>
<keyword evidence="5 13" id="KW-0808">Transferase</keyword>
<dbReference type="HAMAP" id="MF_00113">
    <property type="entry name" value="QueA"/>
    <property type="match status" value="1"/>
</dbReference>
<dbReference type="InterPro" id="IPR042119">
    <property type="entry name" value="QueA_dom2"/>
</dbReference>
<organism evidence="14 15">
    <name type="scientific">Candidatus Uhrbacteria bacterium RIFCSPHIGHO2_12_FULL_60_25</name>
    <dbReference type="NCBI Taxonomy" id="1802399"/>
    <lineage>
        <taxon>Bacteria</taxon>
        <taxon>Candidatus Uhriibacteriota</taxon>
    </lineage>
</organism>
<evidence type="ECO:0000256" key="7">
    <source>
        <dbReference type="ARBA" id="ARBA00022785"/>
    </source>
</evidence>
<reference evidence="14 15" key="1">
    <citation type="journal article" date="2016" name="Nat. Commun.">
        <title>Thousands of microbial genomes shed light on interconnected biogeochemical processes in an aquifer system.</title>
        <authorList>
            <person name="Anantharaman K."/>
            <person name="Brown C.T."/>
            <person name="Hug L.A."/>
            <person name="Sharon I."/>
            <person name="Castelle C.J."/>
            <person name="Probst A.J."/>
            <person name="Thomas B.C."/>
            <person name="Singh A."/>
            <person name="Wilkins M.J."/>
            <person name="Karaoz U."/>
            <person name="Brodie E.L."/>
            <person name="Williams K.H."/>
            <person name="Hubbard S.S."/>
            <person name="Banfield J.F."/>
        </authorList>
    </citation>
    <scope>NUCLEOTIDE SEQUENCE [LARGE SCALE GENOMIC DNA]</scope>
</reference>
<comment type="subcellular location">
    <subcellularLocation>
        <location evidence="1 13">Cytoplasm</location>
    </subcellularLocation>
</comment>
<dbReference type="EC" id="2.4.99.17" evidence="10 13"/>
<keyword evidence="4 13" id="KW-0963">Cytoplasm</keyword>
<dbReference type="NCBIfam" id="TIGR00113">
    <property type="entry name" value="queA"/>
    <property type="match status" value="1"/>
</dbReference>
<dbReference type="GO" id="GO:0051075">
    <property type="term" value="F:S-adenosylmethionine:tRNA ribosyltransferase-isomerase activity"/>
    <property type="evidence" value="ECO:0007669"/>
    <property type="project" value="UniProtKB-EC"/>
</dbReference>
<evidence type="ECO:0000256" key="10">
    <source>
        <dbReference type="ARBA" id="ARBA00066503"/>
    </source>
</evidence>
<dbReference type="PANTHER" id="PTHR30307:SF0">
    <property type="entry name" value="S-ADENOSYLMETHIONINE:TRNA RIBOSYLTRANSFERASE-ISOMERASE"/>
    <property type="match status" value="1"/>
</dbReference>
<dbReference type="NCBIfam" id="NF001140">
    <property type="entry name" value="PRK00147.1"/>
    <property type="match status" value="1"/>
</dbReference>
<comment type="caution">
    <text evidence="14">The sequence shown here is derived from an EMBL/GenBank/DDBJ whole genome shotgun (WGS) entry which is preliminary data.</text>
</comment>
<dbReference type="UniPathway" id="UPA00392"/>
<accession>A0A1F7UN18</accession>
<evidence type="ECO:0000256" key="4">
    <source>
        <dbReference type="ARBA" id="ARBA00022490"/>
    </source>
</evidence>
<dbReference type="InterPro" id="IPR003699">
    <property type="entry name" value="QueA"/>
</dbReference>
<comment type="subunit">
    <text evidence="3 13">Monomer.</text>
</comment>
<proteinExistence type="inferred from homology"/>
<dbReference type="STRING" id="1802399.A3E39_00835"/>
<evidence type="ECO:0000256" key="12">
    <source>
        <dbReference type="ARBA" id="ARBA00076160"/>
    </source>
</evidence>
<dbReference type="InterPro" id="IPR042118">
    <property type="entry name" value="QueA_dom1"/>
</dbReference>